<reference evidence="2 3" key="1">
    <citation type="journal article" date="2019" name="Appl. Environ. Microbiol.">
        <title>Clostridium scindens ATCC 35704: integration of nutritional requirements, the complete genome sequence, and global transcriptional responses to bile acids.</title>
        <authorList>
            <person name="Devendran S."/>
            <person name="Shrestha R."/>
            <person name="Alves J.M.P."/>
            <person name="Wolf P.G."/>
            <person name="Ly L."/>
            <person name="Hernandez A.G."/>
            <person name="Mendez-Garcia C."/>
            <person name="Inboden A."/>
            <person name="Wiley J."/>
            <person name="Paul O."/>
            <person name="Allen A."/>
            <person name="Springer E."/>
            <person name="Wright C.L."/>
            <person name="Fields C.J."/>
            <person name="Daniel S.L."/>
            <person name="Ridlon J.M."/>
        </authorList>
    </citation>
    <scope>NUCLEOTIDE SEQUENCE [LARGE SCALE GENOMIC DNA]</scope>
    <source>
        <strain evidence="2 3">ATCC 35704</strain>
    </source>
</reference>
<dbReference type="Pfam" id="PF14267">
    <property type="entry name" value="DUF4357"/>
    <property type="match status" value="1"/>
</dbReference>
<dbReference type="GeneID" id="62696737"/>
<dbReference type="KEGG" id="csci:HDCHBGLK_02541"/>
<evidence type="ECO:0000313" key="3">
    <source>
        <dbReference type="Proteomes" id="UP000289664"/>
    </source>
</evidence>
<organism evidence="2 3">
    <name type="scientific">Clostridium scindens (strain ATCC 35704 / DSM 5676 / VPI 13733 / 19)</name>
    <dbReference type="NCBI Taxonomy" id="411468"/>
    <lineage>
        <taxon>Bacteria</taxon>
        <taxon>Bacillati</taxon>
        <taxon>Bacillota</taxon>
        <taxon>Clostridia</taxon>
        <taxon>Lachnospirales</taxon>
        <taxon>Lachnospiraceae</taxon>
    </lineage>
</organism>
<accession>A0A494WM70</accession>
<dbReference type="OrthoDB" id="2656488at2"/>
<keyword evidence="3" id="KW-1185">Reference proteome</keyword>
<name>A0A494WM70_CLOS5</name>
<evidence type="ECO:0000259" key="1">
    <source>
        <dbReference type="Pfam" id="PF14267"/>
    </source>
</evidence>
<sequence>MSSLGKSIHLYLMDGSASGRWQATLSNWNGVAYKIPRGDLKDCSDLPELNTPGVYFLFGKDDETGKLFIYVGEADDAQKRLLQPHTFEKDGSYWTEAVIFVTPDGTLEKGRVKYLENRFFTIATEAKRYIVKNGNTPPQSPMPKQIRDLLEEFIINAQLILPALGYMAFEPLPSSGKDDADADNELLYFSRNKGKGGSAIGRITSDGFWVLKGSYIYPQVADYTASGIKKARENYAASIDKNGILQEDICFGSPSYASTFVCGKNSNGLVEWKDKFGVSLKNLDSGEDEAPASDKKKAAVKPQPAPAVSANAEILHLAGKKVAATGQISGDGFIVMKGSGFSSSETKSCQTWIKSLRAQLVADGKVKDCVFTENVYFKSTSAAAACVTGGSANGNIMWLYSDGQSIKDKARK</sequence>
<dbReference type="AlphaFoldDB" id="A0A494WM70"/>
<dbReference type="CDD" id="cd10447">
    <property type="entry name" value="GIY-YIG_unchar_2"/>
    <property type="match status" value="1"/>
</dbReference>
<dbReference type="InterPro" id="IPR025579">
    <property type="entry name" value="DUF4357"/>
</dbReference>
<feature type="domain" description="DUF4357" evidence="1">
    <location>
        <begin position="240"/>
        <end position="280"/>
    </location>
</feature>
<dbReference type="RefSeq" id="WP_130574602.1">
    <property type="nucleotide sequence ID" value="NZ_CP036170.1"/>
</dbReference>
<proteinExistence type="predicted"/>
<dbReference type="Proteomes" id="UP000289664">
    <property type="component" value="Chromosome"/>
</dbReference>
<evidence type="ECO:0000313" key="2">
    <source>
        <dbReference type="EMBL" id="QBF75132.1"/>
    </source>
</evidence>
<dbReference type="EMBL" id="CP036170">
    <property type="protein sequence ID" value="QBF75132.1"/>
    <property type="molecule type" value="Genomic_DNA"/>
</dbReference>
<protein>
    <recommendedName>
        <fullName evidence="1">DUF4357 domain-containing protein</fullName>
    </recommendedName>
</protein>
<gene>
    <name evidence="2" type="ORF">HDCHBGLK_02541</name>
</gene>